<dbReference type="Gene3D" id="3.40.50.1820">
    <property type="entry name" value="alpha/beta hydrolase"/>
    <property type="match status" value="1"/>
</dbReference>
<evidence type="ECO:0000256" key="1">
    <source>
        <dbReference type="ARBA" id="ARBA00008645"/>
    </source>
</evidence>
<keyword evidence="5" id="KW-1185">Reference proteome</keyword>
<dbReference type="PANTHER" id="PTHR43798">
    <property type="entry name" value="MONOACYLGLYCEROL LIPASE"/>
    <property type="match status" value="1"/>
</dbReference>
<accession>A0ABX8WNG8</accession>
<reference evidence="4 5" key="1">
    <citation type="submission" date="2021-08" db="EMBL/GenBank/DDBJ databases">
        <title>Lysobacter sp. strain CJ11 Genome sequencing and assembly.</title>
        <authorList>
            <person name="Kim I."/>
        </authorList>
    </citation>
    <scope>NUCLEOTIDE SEQUENCE [LARGE SCALE GENOMIC DNA]</scope>
    <source>
        <strain evidence="4 5">CJ11</strain>
    </source>
</reference>
<dbReference type="InterPro" id="IPR000073">
    <property type="entry name" value="AB_hydrolase_1"/>
</dbReference>
<comment type="similarity">
    <text evidence="1">Belongs to the AB hydrolase superfamily.</text>
</comment>
<dbReference type="Proteomes" id="UP000824755">
    <property type="component" value="Chromosome"/>
</dbReference>
<dbReference type="InterPro" id="IPR029058">
    <property type="entry name" value="AB_hydrolase_fold"/>
</dbReference>
<evidence type="ECO:0000259" key="3">
    <source>
        <dbReference type="Pfam" id="PF00561"/>
    </source>
</evidence>
<dbReference type="SUPFAM" id="SSF53474">
    <property type="entry name" value="alpha/beta-Hydrolases"/>
    <property type="match status" value="1"/>
</dbReference>
<keyword evidence="2 4" id="KW-0378">Hydrolase</keyword>
<dbReference type="RefSeq" id="WP_220379797.1">
    <property type="nucleotide sequence ID" value="NZ_CP080544.1"/>
</dbReference>
<evidence type="ECO:0000256" key="2">
    <source>
        <dbReference type="ARBA" id="ARBA00022801"/>
    </source>
</evidence>
<evidence type="ECO:0000313" key="4">
    <source>
        <dbReference type="EMBL" id="QYR52978.1"/>
    </source>
</evidence>
<dbReference type="PRINTS" id="PR00111">
    <property type="entry name" value="ABHYDROLASE"/>
</dbReference>
<dbReference type="PANTHER" id="PTHR43798:SF14">
    <property type="entry name" value="SERINE HYDROLASE-LIKE PROTEIN DDB_G0286239"/>
    <property type="match status" value="1"/>
</dbReference>
<dbReference type="InterPro" id="IPR050266">
    <property type="entry name" value="AB_hydrolase_sf"/>
</dbReference>
<organism evidence="4 5">
    <name type="scientific">Lysobacter soyae</name>
    <dbReference type="NCBI Taxonomy" id="2764185"/>
    <lineage>
        <taxon>Bacteria</taxon>
        <taxon>Pseudomonadati</taxon>
        <taxon>Pseudomonadota</taxon>
        <taxon>Gammaproteobacteria</taxon>
        <taxon>Lysobacterales</taxon>
        <taxon>Lysobacteraceae</taxon>
        <taxon>Lysobacter</taxon>
    </lineage>
</organism>
<name>A0ABX8WNG8_9GAMM</name>
<dbReference type="GO" id="GO:0016787">
    <property type="term" value="F:hydrolase activity"/>
    <property type="evidence" value="ECO:0007669"/>
    <property type="project" value="UniProtKB-KW"/>
</dbReference>
<sequence length="285" mass="30723">MNAFEIEIPIGKITGLRQGEAGAPKVLALHGWLDNAASFVPMAPHLRDLDLVAVDLPGHGSSAHLPLGVAYTFELAVLNVLDIADALGWTEFHLLGHSMGAGIASLVAASAPERVLSLVCIEALGGLAEDAGNTAQRMRESVASSRAMATRSLRVFPDIAPAIKARMVANSLSEPTARLLVERGLKTVPGGFQWRTDQRLTVPTWLRPVDAQIEDVLAHIDCPTQVIFATPAQPYLPDDVRQRYVAQLKQGSLALFEGTHHLHMEMPADIASVIMRTFENTEPNP</sequence>
<protein>
    <submittedName>
        <fullName evidence="4">Alpha/beta hydrolase</fullName>
    </submittedName>
</protein>
<evidence type="ECO:0000313" key="5">
    <source>
        <dbReference type="Proteomes" id="UP000824755"/>
    </source>
</evidence>
<dbReference type="Pfam" id="PF00561">
    <property type="entry name" value="Abhydrolase_1"/>
    <property type="match status" value="1"/>
</dbReference>
<proteinExistence type="inferred from homology"/>
<feature type="domain" description="AB hydrolase-1" evidence="3">
    <location>
        <begin position="26"/>
        <end position="124"/>
    </location>
</feature>
<gene>
    <name evidence="4" type="ORF">H8L67_00160</name>
</gene>
<dbReference type="EMBL" id="CP080544">
    <property type="protein sequence ID" value="QYR52978.1"/>
    <property type="molecule type" value="Genomic_DNA"/>
</dbReference>